<dbReference type="PANTHER" id="PTHR11727:SF7">
    <property type="entry name" value="DIMETHYLADENOSINE TRANSFERASE-RELATED"/>
    <property type="match status" value="1"/>
</dbReference>
<evidence type="ECO:0000256" key="5">
    <source>
        <dbReference type="ARBA" id="ARBA00022691"/>
    </source>
</evidence>
<dbReference type="Proteomes" id="UP000777265">
    <property type="component" value="Unassembled WGS sequence"/>
</dbReference>
<dbReference type="HAMAP" id="MF_00607">
    <property type="entry name" value="16SrRNA_methyltr_A"/>
    <property type="match status" value="1"/>
</dbReference>
<dbReference type="InterPro" id="IPR011530">
    <property type="entry name" value="rRNA_adenine_dimethylase"/>
</dbReference>
<dbReference type="InterPro" id="IPR020596">
    <property type="entry name" value="rRNA_Ade_Mease_Trfase_CS"/>
</dbReference>
<comment type="subcellular location">
    <subcellularLocation>
        <location evidence="7">Cytoplasm</location>
    </subcellularLocation>
</comment>
<dbReference type="GO" id="GO:0005737">
    <property type="term" value="C:cytoplasm"/>
    <property type="evidence" value="ECO:0007669"/>
    <property type="project" value="UniProtKB-SubCell"/>
</dbReference>
<dbReference type="InterPro" id="IPR029063">
    <property type="entry name" value="SAM-dependent_MTases_sf"/>
</dbReference>
<accession>A0A351U7L5</accession>
<keyword evidence="6 7" id="KW-0694">RNA-binding</keyword>
<evidence type="ECO:0000256" key="3">
    <source>
        <dbReference type="ARBA" id="ARBA00022603"/>
    </source>
</evidence>
<keyword evidence="1 7" id="KW-0963">Cytoplasm</keyword>
<dbReference type="SUPFAM" id="SSF53335">
    <property type="entry name" value="S-adenosyl-L-methionine-dependent methyltransferases"/>
    <property type="match status" value="1"/>
</dbReference>
<dbReference type="NCBIfam" id="TIGR00755">
    <property type="entry name" value="ksgA"/>
    <property type="match status" value="1"/>
</dbReference>
<feature type="binding site" evidence="7 8">
    <location>
        <position position="36"/>
    </location>
    <ligand>
        <name>S-adenosyl-L-methionine</name>
        <dbReference type="ChEBI" id="CHEBI:59789"/>
    </ligand>
</feature>
<keyword evidence="5 7" id="KW-0949">S-adenosyl-L-methionine</keyword>
<dbReference type="CDD" id="cd02440">
    <property type="entry name" value="AdoMet_MTases"/>
    <property type="match status" value="1"/>
</dbReference>
<dbReference type="InterPro" id="IPR001737">
    <property type="entry name" value="KsgA/Erm"/>
</dbReference>
<dbReference type="PROSITE" id="PS01131">
    <property type="entry name" value="RRNA_A_DIMETH"/>
    <property type="match status" value="1"/>
</dbReference>
<dbReference type="PROSITE" id="PS51689">
    <property type="entry name" value="SAM_RNA_A_N6_MT"/>
    <property type="match status" value="1"/>
</dbReference>
<dbReference type="InterPro" id="IPR020598">
    <property type="entry name" value="rRNA_Ade_methylase_Trfase_N"/>
</dbReference>
<feature type="binding site" evidence="7 8">
    <location>
        <position position="102"/>
    </location>
    <ligand>
        <name>S-adenosyl-L-methionine</name>
        <dbReference type="ChEBI" id="CHEBI:59789"/>
    </ligand>
</feature>
<reference evidence="10" key="2">
    <citation type="submission" date="2020-01" db="EMBL/GenBank/DDBJ databases">
        <authorList>
            <person name="Campanaro S."/>
        </authorList>
    </citation>
    <scope>NUCLEOTIDE SEQUENCE</scope>
    <source>
        <strain evidence="10">AS06rmzACSIP_7</strain>
    </source>
</reference>
<feature type="binding site" evidence="7 8">
    <location>
        <position position="82"/>
    </location>
    <ligand>
        <name>S-adenosyl-L-methionine</name>
        <dbReference type="ChEBI" id="CHEBI:59789"/>
    </ligand>
</feature>
<dbReference type="EMBL" id="JAAYEE010000107">
    <property type="protein sequence ID" value="NLW35130.1"/>
    <property type="molecule type" value="Genomic_DNA"/>
</dbReference>
<name>A0A351U7L5_9BACT</name>
<comment type="caution">
    <text evidence="10">The sequence shown here is derived from an EMBL/GenBank/DDBJ whole genome shotgun (WGS) entry which is preliminary data.</text>
</comment>
<feature type="binding site" evidence="7 8">
    <location>
        <position position="9"/>
    </location>
    <ligand>
        <name>S-adenosyl-L-methionine</name>
        <dbReference type="ChEBI" id="CHEBI:59789"/>
    </ligand>
</feature>
<keyword evidence="3 7" id="KW-0489">Methyltransferase</keyword>
<keyword evidence="2 7" id="KW-0698">rRNA processing</keyword>
<dbReference type="Pfam" id="PF00398">
    <property type="entry name" value="RrnaAD"/>
    <property type="match status" value="1"/>
</dbReference>
<evidence type="ECO:0000256" key="8">
    <source>
        <dbReference type="PROSITE-ProRule" id="PRU01026"/>
    </source>
</evidence>
<feature type="domain" description="Ribosomal RNA adenine methylase transferase N-terminal" evidence="9">
    <location>
        <begin position="16"/>
        <end position="187"/>
    </location>
</feature>
<dbReference type="STRING" id="909663.GCA_000512235_02560"/>
<sequence>MLKKSLSQHLIKDRNVTDKMVRLAGISSDDVVVEIGAGDGHLTKSLVNKAGFVYAVEVDREFIPGLLELEHVHKNLRVISGDFLEMPFSEFTKDGNIKVIGNIPYKITAPIILKILEGREVVESAYVTMQAEVARRIVSKPFTKTYGGLSVVCQLLADVAIVFYLKASVFFPPPKVESAFVGIIPKEGKRTTDGALIQFIRVCFRNRRKHLKYALSREYGVDIVNGLYEFMKFSPAVRAEELEPAKFEEMFYFLRRYSGPVCREDGEAGTFARRGA</sequence>
<evidence type="ECO:0000256" key="4">
    <source>
        <dbReference type="ARBA" id="ARBA00022679"/>
    </source>
</evidence>
<dbReference type="AlphaFoldDB" id="A0A351U7L5"/>
<dbReference type="InterPro" id="IPR023165">
    <property type="entry name" value="rRNA_Ade_diMease-like_C"/>
</dbReference>
<feature type="binding site" evidence="7 8">
    <location>
        <position position="57"/>
    </location>
    <ligand>
        <name>S-adenosyl-L-methionine</name>
        <dbReference type="ChEBI" id="CHEBI:59789"/>
    </ligand>
</feature>
<dbReference type="PANTHER" id="PTHR11727">
    <property type="entry name" value="DIMETHYLADENOSINE TRANSFERASE"/>
    <property type="match status" value="1"/>
</dbReference>
<keyword evidence="4 7" id="KW-0808">Transferase</keyword>
<dbReference type="GO" id="GO:0003723">
    <property type="term" value="F:RNA binding"/>
    <property type="evidence" value="ECO:0007669"/>
    <property type="project" value="UniProtKB-UniRule"/>
</dbReference>
<evidence type="ECO:0000313" key="11">
    <source>
        <dbReference type="Proteomes" id="UP000777265"/>
    </source>
</evidence>
<organism evidence="10 11">
    <name type="scientific">Syntrophorhabdus aromaticivorans</name>
    <dbReference type="NCBI Taxonomy" id="328301"/>
    <lineage>
        <taxon>Bacteria</taxon>
        <taxon>Pseudomonadati</taxon>
        <taxon>Thermodesulfobacteriota</taxon>
        <taxon>Syntrophorhabdia</taxon>
        <taxon>Syntrophorhabdales</taxon>
        <taxon>Syntrophorhabdaceae</taxon>
        <taxon>Syntrophorhabdus</taxon>
    </lineage>
</organism>
<dbReference type="Gene3D" id="3.40.50.150">
    <property type="entry name" value="Vaccinia Virus protein VP39"/>
    <property type="match status" value="1"/>
</dbReference>
<evidence type="ECO:0000256" key="7">
    <source>
        <dbReference type="HAMAP-Rule" id="MF_00607"/>
    </source>
</evidence>
<comment type="function">
    <text evidence="7">Specifically dimethylates two adjacent adenosines (A1518 and A1519) in the loop of a conserved hairpin near the 3'-end of 16S rRNA in the 30S particle. May play a critical role in biogenesis of 30S subunits.</text>
</comment>
<comment type="similarity">
    <text evidence="7">Belongs to the class I-like SAM-binding methyltransferase superfamily. rRNA adenine N(6)-methyltransferase family. RsmA subfamily.</text>
</comment>
<evidence type="ECO:0000313" key="10">
    <source>
        <dbReference type="EMBL" id="NLW35130.1"/>
    </source>
</evidence>
<protein>
    <recommendedName>
        <fullName evidence="7">Ribosomal RNA small subunit methyltransferase A</fullName>
        <ecNumber evidence="7">2.1.1.182</ecNumber>
    </recommendedName>
    <alternativeName>
        <fullName evidence="7">16S rRNA (adenine(1518)-N(6)/adenine(1519)-N(6))-dimethyltransferase</fullName>
    </alternativeName>
    <alternativeName>
        <fullName evidence="7">16S rRNA dimethyladenosine transferase</fullName>
    </alternativeName>
    <alternativeName>
        <fullName evidence="7">16S rRNA dimethylase</fullName>
    </alternativeName>
    <alternativeName>
        <fullName evidence="7">S-adenosylmethionine-6-N', N'-adenosyl(rRNA) dimethyltransferase</fullName>
    </alternativeName>
</protein>
<proteinExistence type="inferred from homology"/>
<evidence type="ECO:0000256" key="2">
    <source>
        <dbReference type="ARBA" id="ARBA00022552"/>
    </source>
</evidence>
<dbReference type="Gene3D" id="1.10.8.100">
    <property type="entry name" value="Ribosomal RNA adenine dimethylase-like, domain 2"/>
    <property type="match status" value="1"/>
</dbReference>
<evidence type="ECO:0000256" key="1">
    <source>
        <dbReference type="ARBA" id="ARBA00022490"/>
    </source>
</evidence>
<comment type="catalytic activity">
    <reaction evidence="7">
        <text>adenosine(1518)/adenosine(1519) in 16S rRNA + 4 S-adenosyl-L-methionine = N(6)-dimethyladenosine(1518)/N(6)-dimethyladenosine(1519) in 16S rRNA + 4 S-adenosyl-L-homocysteine + 4 H(+)</text>
        <dbReference type="Rhea" id="RHEA:19609"/>
        <dbReference type="Rhea" id="RHEA-COMP:10232"/>
        <dbReference type="Rhea" id="RHEA-COMP:10233"/>
        <dbReference type="ChEBI" id="CHEBI:15378"/>
        <dbReference type="ChEBI" id="CHEBI:57856"/>
        <dbReference type="ChEBI" id="CHEBI:59789"/>
        <dbReference type="ChEBI" id="CHEBI:74411"/>
        <dbReference type="ChEBI" id="CHEBI:74493"/>
        <dbReference type="EC" id="2.1.1.182"/>
    </reaction>
</comment>
<dbReference type="SMART" id="SM00650">
    <property type="entry name" value="rADc"/>
    <property type="match status" value="1"/>
</dbReference>
<reference evidence="10" key="1">
    <citation type="journal article" date="2020" name="Biotechnol. Biofuels">
        <title>New insights from the biogas microbiome by comprehensive genome-resolved metagenomics of nearly 1600 species originating from multiple anaerobic digesters.</title>
        <authorList>
            <person name="Campanaro S."/>
            <person name="Treu L."/>
            <person name="Rodriguez-R L.M."/>
            <person name="Kovalovszki A."/>
            <person name="Ziels R.M."/>
            <person name="Maus I."/>
            <person name="Zhu X."/>
            <person name="Kougias P.G."/>
            <person name="Basile A."/>
            <person name="Luo G."/>
            <person name="Schluter A."/>
            <person name="Konstantinidis K.T."/>
            <person name="Angelidaki I."/>
        </authorList>
    </citation>
    <scope>NUCLEOTIDE SEQUENCE</scope>
    <source>
        <strain evidence="10">AS06rmzACSIP_7</strain>
    </source>
</reference>
<dbReference type="EC" id="2.1.1.182" evidence="7"/>
<evidence type="ECO:0000256" key="6">
    <source>
        <dbReference type="ARBA" id="ARBA00022884"/>
    </source>
</evidence>
<evidence type="ECO:0000259" key="9">
    <source>
        <dbReference type="SMART" id="SM00650"/>
    </source>
</evidence>
<feature type="binding site" evidence="7 8">
    <location>
        <position position="11"/>
    </location>
    <ligand>
        <name>S-adenosyl-L-methionine</name>
        <dbReference type="ChEBI" id="CHEBI:59789"/>
    </ligand>
</feature>
<dbReference type="GO" id="GO:0052908">
    <property type="term" value="F:16S rRNA (adenine(1518)-N(6)/adenine(1519)-N(6))-dimethyltransferase activity"/>
    <property type="evidence" value="ECO:0007669"/>
    <property type="project" value="UniProtKB-EC"/>
</dbReference>
<gene>
    <name evidence="7 10" type="primary">rsmA</name>
    <name evidence="7" type="synonym">ksgA</name>
    <name evidence="10" type="ORF">GXY80_06555</name>
</gene>